<feature type="compositionally biased region" description="Low complexity" evidence="1">
    <location>
        <begin position="9"/>
        <end position="18"/>
    </location>
</feature>
<accession>A0A9N8EFF5</accession>
<reference evidence="2" key="1">
    <citation type="submission" date="2020-06" db="EMBL/GenBank/DDBJ databases">
        <authorList>
            <consortium name="Plant Systems Biology data submission"/>
        </authorList>
    </citation>
    <scope>NUCLEOTIDE SEQUENCE</scope>
    <source>
        <strain evidence="2">D6</strain>
    </source>
</reference>
<feature type="compositionally biased region" description="Low complexity" evidence="1">
    <location>
        <begin position="294"/>
        <end position="304"/>
    </location>
</feature>
<evidence type="ECO:0000313" key="3">
    <source>
        <dbReference type="Proteomes" id="UP001153069"/>
    </source>
</evidence>
<feature type="compositionally biased region" description="Polar residues" evidence="1">
    <location>
        <begin position="144"/>
        <end position="164"/>
    </location>
</feature>
<evidence type="ECO:0000256" key="1">
    <source>
        <dbReference type="SAM" id="MobiDB-lite"/>
    </source>
</evidence>
<feature type="region of interest" description="Disordered" evidence="1">
    <location>
        <begin position="210"/>
        <end position="313"/>
    </location>
</feature>
<gene>
    <name evidence="2" type="ORF">SEMRO_866_G213020.1</name>
</gene>
<proteinExistence type="predicted"/>
<keyword evidence="3" id="KW-1185">Reference proteome</keyword>
<feature type="region of interest" description="Disordered" evidence="1">
    <location>
        <begin position="1"/>
        <end position="183"/>
    </location>
</feature>
<evidence type="ECO:0000313" key="2">
    <source>
        <dbReference type="EMBL" id="CAB9517579.1"/>
    </source>
</evidence>
<feature type="compositionally biased region" description="Basic and acidic residues" evidence="1">
    <location>
        <begin position="213"/>
        <end position="228"/>
    </location>
</feature>
<feature type="compositionally biased region" description="Polar residues" evidence="1">
    <location>
        <begin position="77"/>
        <end position="89"/>
    </location>
</feature>
<dbReference type="Proteomes" id="UP001153069">
    <property type="component" value="Unassembled WGS sequence"/>
</dbReference>
<feature type="compositionally biased region" description="Basic and acidic residues" evidence="1">
    <location>
        <begin position="54"/>
        <end position="64"/>
    </location>
</feature>
<dbReference type="AlphaFoldDB" id="A0A9N8EFF5"/>
<protein>
    <submittedName>
        <fullName evidence="2">Uncharacterized protein</fullName>
    </submittedName>
</protein>
<feature type="compositionally biased region" description="Low complexity" evidence="1">
    <location>
        <begin position="41"/>
        <end position="52"/>
    </location>
</feature>
<dbReference type="EMBL" id="CAICTM010000865">
    <property type="protein sequence ID" value="CAB9517579.1"/>
    <property type="molecule type" value="Genomic_DNA"/>
</dbReference>
<sequence length="313" mass="33691">MCSATNLPSSSDGSTPSSQRPTLGKKGPSKRSLLSNAETPSSRVSKSKSASSLREPKPESRREALVANKSSSRRSLQRPTLRSAQSSRTLVARKESLRGSLVSTRKSSSQRSLLPTSNAERPSLKSSQSSRSLVARKESLRGSLVSTRKSSSQRSLLPTSNTERPSLKSSQSSRSLVAPKGSLRDSLVDTRRISSERSLNARSVSLREVLSNEDNKKESPKKKDDRVYGHKAPSHKRCLGLKPSTGGDGIFLDAGVSEQKKKVKSKRSTKELKNPTRLALASFAEGFDKKKSKSSAGKRGTGSSKGKRAAPTA</sequence>
<feature type="compositionally biased region" description="Polar residues" evidence="1">
    <location>
        <begin position="101"/>
        <end position="120"/>
    </location>
</feature>
<comment type="caution">
    <text evidence="2">The sequence shown here is derived from an EMBL/GenBank/DDBJ whole genome shotgun (WGS) entry which is preliminary data.</text>
</comment>
<name>A0A9N8EFF5_9STRA</name>
<organism evidence="2 3">
    <name type="scientific">Seminavis robusta</name>
    <dbReference type="NCBI Taxonomy" id="568900"/>
    <lineage>
        <taxon>Eukaryota</taxon>
        <taxon>Sar</taxon>
        <taxon>Stramenopiles</taxon>
        <taxon>Ochrophyta</taxon>
        <taxon>Bacillariophyta</taxon>
        <taxon>Bacillariophyceae</taxon>
        <taxon>Bacillariophycidae</taxon>
        <taxon>Naviculales</taxon>
        <taxon>Naviculaceae</taxon>
        <taxon>Seminavis</taxon>
    </lineage>
</organism>